<dbReference type="Proteomes" id="UP000310158">
    <property type="component" value="Unassembled WGS sequence"/>
</dbReference>
<dbReference type="EMBL" id="SGPL01000934">
    <property type="protein sequence ID" value="THH05992.1"/>
    <property type="molecule type" value="Genomic_DNA"/>
</dbReference>
<feature type="region of interest" description="Disordered" evidence="1">
    <location>
        <begin position="36"/>
        <end position="61"/>
    </location>
</feature>
<feature type="compositionally biased region" description="Polar residues" evidence="1">
    <location>
        <begin position="101"/>
        <end position="112"/>
    </location>
</feature>
<evidence type="ECO:0000313" key="2">
    <source>
        <dbReference type="EMBL" id="THH05992.1"/>
    </source>
</evidence>
<keyword evidence="3" id="KW-1185">Reference proteome</keyword>
<dbReference type="AlphaFoldDB" id="A0A4S4L3N2"/>
<organism evidence="2 3">
    <name type="scientific">Bondarzewia mesenterica</name>
    <dbReference type="NCBI Taxonomy" id="1095465"/>
    <lineage>
        <taxon>Eukaryota</taxon>
        <taxon>Fungi</taxon>
        <taxon>Dikarya</taxon>
        <taxon>Basidiomycota</taxon>
        <taxon>Agaricomycotina</taxon>
        <taxon>Agaricomycetes</taxon>
        <taxon>Russulales</taxon>
        <taxon>Bondarzewiaceae</taxon>
        <taxon>Bondarzewia</taxon>
    </lineage>
</organism>
<comment type="caution">
    <text evidence="2">The sequence shown here is derived from an EMBL/GenBank/DDBJ whole genome shotgun (WGS) entry which is preliminary data.</text>
</comment>
<sequence length="112" mass="12305">MLACVEKQDVDDERIRISPRKMAAATQLEKARGALSAKGKSIISESSMNTGARKMTRMDVGDTMRAKTAARDTVMRAKTIRKAKTIVHGGRALTGDRTVERAQSSATRKAWR</sequence>
<evidence type="ECO:0000313" key="3">
    <source>
        <dbReference type="Proteomes" id="UP000310158"/>
    </source>
</evidence>
<accession>A0A4S4L3N2</accession>
<evidence type="ECO:0000256" key="1">
    <source>
        <dbReference type="SAM" id="MobiDB-lite"/>
    </source>
</evidence>
<name>A0A4S4L3N2_9AGAM</name>
<reference evidence="2 3" key="1">
    <citation type="submission" date="2019-02" db="EMBL/GenBank/DDBJ databases">
        <title>Genome sequencing of the rare red list fungi Bondarzewia mesenterica.</title>
        <authorList>
            <person name="Buettner E."/>
            <person name="Kellner H."/>
        </authorList>
    </citation>
    <scope>NUCLEOTIDE SEQUENCE [LARGE SCALE GENOMIC DNA]</scope>
    <source>
        <strain evidence="2 3">DSM 108281</strain>
    </source>
</reference>
<gene>
    <name evidence="2" type="ORF">EW146_g9752</name>
</gene>
<proteinExistence type="predicted"/>
<feature type="region of interest" description="Disordered" evidence="1">
    <location>
        <begin position="86"/>
        <end position="112"/>
    </location>
</feature>
<protein>
    <submittedName>
        <fullName evidence="2">Uncharacterized protein</fullName>
    </submittedName>
</protein>